<sequence>MFSSDMWAALRARWKLILGIFALTIGLAMLWISTVERSYVARASLLFDEKGPSPALQESSASQDDRSLLGTQADIIKSDAVARRVIVSERLLADRTLANAWAKGGHKAGSFERWLTTDLLAQLEVLPERDTNVLAVRFRASNPDFAARIANSFAANFVSMRMQISTDTAKQYASWFQQRTNEVRAKLEDAQSRVTDFQRSHGIVDGSVLALEADRLSALSGQLAQAEGGAADLRARAGTRVTESPDVQSTAVIQSLRQQAAISEAKIGQLGSNYGPNHPDMLAAQAELAVLRAKLGSETSTASRSVKVASSAASSRESQLEALVSQQRARMLALSGNQSEVEALQNDVATAQKAYDAVTQRLNLMRLQSGLPTTNAQQVDRATPPLLPASPNVPLLVFIAALAGLVLGVLTAVILEVRRPLVRTSAGLMEATDASVIGRFNFATSRPGRILAGGM</sequence>
<dbReference type="GeneID" id="91007571"/>
<dbReference type="RefSeq" id="WP_107955723.1">
    <property type="nucleotide sequence ID" value="NZ_QAYE01000011.1"/>
</dbReference>
<protein>
    <submittedName>
        <fullName evidence="3">Uncharacterized protein involved in exopolysaccharide biosynthesis</fullName>
    </submittedName>
</protein>
<accession>A0A2T5TY58</accession>
<keyword evidence="2" id="KW-0812">Transmembrane</keyword>
<dbReference type="InterPro" id="IPR050445">
    <property type="entry name" value="Bact_polysacc_biosynth/exp"/>
</dbReference>
<feature type="transmembrane region" description="Helical" evidence="2">
    <location>
        <begin position="12"/>
        <end position="32"/>
    </location>
</feature>
<reference evidence="3 4" key="1">
    <citation type="submission" date="2018-04" db="EMBL/GenBank/DDBJ databases">
        <title>Genomic Encyclopedia of Type Strains, Phase III (KMG-III): the genomes of soil and plant-associated and newly described type strains.</title>
        <authorList>
            <person name="Whitman W."/>
        </authorList>
    </citation>
    <scope>NUCLEOTIDE SEQUENCE [LARGE SCALE GENOMIC DNA]</scope>
    <source>
        <strain evidence="3 4">MA-olki</strain>
    </source>
</reference>
<comment type="caution">
    <text evidence="3">The sequence shown here is derived from an EMBL/GenBank/DDBJ whole genome shotgun (WGS) entry which is preliminary data.</text>
</comment>
<proteinExistence type="predicted"/>
<feature type="transmembrane region" description="Helical" evidence="2">
    <location>
        <begin position="393"/>
        <end position="415"/>
    </location>
</feature>
<organism evidence="3 4">
    <name type="scientific">Sphingomonas faeni</name>
    <dbReference type="NCBI Taxonomy" id="185950"/>
    <lineage>
        <taxon>Bacteria</taxon>
        <taxon>Pseudomonadati</taxon>
        <taxon>Pseudomonadota</taxon>
        <taxon>Alphaproteobacteria</taxon>
        <taxon>Sphingomonadales</taxon>
        <taxon>Sphingomonadaceae</taxon>
        <taxon>Sphingomonas</taxon>
    </lineage>
</organism>
<evidence type="ECO:0000256" key="1">
    <source>
        <dbReference type="SAM" id="Coils"/>
    </source>
</evidence>
<dbReference type="OrthoDB" id="230260at2"/>
<keyword evidence="1" id="KW-0175">Coiled coil</keyword>
<dbReference type="GO" id="GO:0004713">
    <property type="term" value="F:protein tyrosine kinase activity"/>
    <property type="evidence" value="ECO:0007669"/>
    <property type="project" value="TreeGrafter"/>
</dbReference>
<keyword evidence="2" id="KW-0472">Membrane</keyword>
<evidence type="ECO:0000313" key="3">
    <source>
        <dbReference type="EMBL" id="PTW44196.1"/>
    </source>
</evidence>
<dbReference type="PANTHER" id="PTHR32309">
    <property type="entry name" value="TYROSINE-PROTEIN KINASE"/>
    <property type="match status" value="1"/>
</dbReference>
<dbReference type="EMBL" id="QAYE01000011">
    <property type="protein sequence ID" value="PTW44196.1"/>
    <property type="molecule type" value="Genomic_DNA"/>
</dbReference>
<evidence type="ECO:0000313" key="4">
    <source>
        <dbReference type="Proteomes" id="UP000244013"/>
    </source>
</evidence>
<evidence type="ECO:0000256" key="2">
    <source>
        <dbReference type="SAM" id="Phobius"/>
    </source>
</evidence>
<dbReference type="GO" id="GO:0005886">
    <property type="term" value="C:plasma membrane"/>
    <property type="evidence" value="ECO:0007669"/>
    <property type="project" value="TreeGrafter"/>
</dbReference>
<dbReference type="PANTHER" id="PTHR32309:SF13">
    <property type="entry name" value="FERRIC ENTEROBACTIN TRANSPORT PROTEIN FEPE"/>
    <property type="match status" value="1"/>
</dbReference>
<gene>
    <name evidence="3" type="ORF">C8J25_11132</name>
</gene>
<dbReference type="Proteomes" id="UP000244013">
    <property type="component" value="Unassembled WGS sequence"/>
</dbReference>
<keyword evidence="2" id="KW-1133">Transmembrane helix</keyword>
<name>A0A2T5TY58_9SPHN</name>
<dbReference type="AlphaFoldDB" id="A0A2T5TY58"/>
<feature type="coiled-coil region" evidence="1">
    <location>
        <begin position="334"/>
        <end position="361"/>
    </location>
</feature>